<evidence type="ECO:0000256" key="3">
    <source>
        <dbReference type="SAM" id="MobiDB-lite"/>
    </source>
</evidence>
<dbReference type="EMBL" id="CAJNOL010000083">
    <property type="protein sequence ID" value="CAF0829040.1"/>
    <property type="molecule type" value="Genomic_DNA"/>
</dbReference>
<keyword evidence="5" id="KW-1185">Reference proteome</keyword>
<dbReference type="AlphaFoldDB" id="A0A813ULR9"/>
<feature type="region of interest" description="Disordered" evidence="3">
    <location>
        <begin position="145"/>
        <end position="164"/>
    </location>
</feature>
<sequence>MSNSTREDDSNDEFESADEGESICPPIIKLPSSPLSSDAILSSTNENQVQSISRSSAVTDGWDDWNIDDEQPIETSKPLQQDSISSGSSSPSKTGDSLSQIGSDEDDQLESSTQQRLQRKKCRKKPIELNLNKEDNKLNTQLSHSIEQHNEETSTTTTTTTSKHDVKDAHQILDQLAAQSPKHTTTWHNPWSNFGTFLSTAKQSVSTLTSTVSEGFSAVIESVEAGLGAPDPQQLAEMNRMAFKIKGETSDSEDEPESSNIQTEKNDSITNQDGWFNALSLEKLTNTGMKVVAGSLDVLETVGKKTFDVINEADPALQGTRRLLRKQNQPTLSEIIREVKNETETKTSTTKTEMTTFLQLFEKHQGLAHFEALELLSNQSSITLQTMSYGNEKILEQIDNYFQVDDDDFEINHISDSSTIYDDNNDNHHVPSLDILSQNFTAYQTQLRSTVPVDKLLEVYESANQFLTEWDWMDTELDQKTLADESIDCLAILCARIIEYYRRTAELFLMGCKSLTSFSIDIELLAIYKKQQKDFSNMLAGIPNLFAKHMKQTSNISSNGTDIPIRCDMKLKEKLLNQMFIQSSSSQTYASDAYVLLKPIVSQSILYHTSTTR</sequence>
<proteinExistence type="inferred from homology"/>
<dbReference type="InterPro" id="IPR007998">
    <property type="entry name" value="DUF719"/>
</dbReference>
<evidence type="ECO:0000256" key="1">
    <source>
        <dbReference type="ARBA" id="ARBA00006903"/>
    </source>
</evidence>
<feature type="compositionally biased region" description="Low complexity" evidence="3">
    <location>
        <begin position="78"/>
        <end position="99"/>
    </location>
</feature>
<feature type="compositionally biased region" description="Polar residues" evidence="3">
    <location>
        <begin position="44"/>
        <end position="58"/>
    </location>
</feature>
<comment type="caution">
    <text evidence="4">The sequence shown here is derived from an EMBL/GenBank/DDBJ whole genome shotgun (WGS) entry which is preliminary data.</text>
</comment>
<gene>
    <name evidence="4" type="ORF">JXQ802_LOCUS5596</name>
</gene>
<evidence type="ECO:0000313" key="5">
    <source>
        <dbReference type="Proteomes" id="UP000663870"/>
    </source>
</evidence>
<evidence type="ECO:0000256" key="2">
    <source>
        <dbReference type="ARBA" id="ARBA00022553"/>
    </source>
</evidence>
<protein>
    <recommendedName>
        <fullName evidence="6">Protein FAM114A2</fullName>
    </recommendedName>
</protein>
<feature type="compositionally biased region" description="Low complexity" evidence="3">
    <location>
        <begin position="22"/>
        <end position="43"/>
    </location>
</feature>
<reference evidence="4" key="1">
    <citation type="submission" date="2021-02" db="EMBL/GenBank/DDBJ databases">
        <authorList>
            <person name="Nowell W R."/>
        </authorList>
    </citation>
    <scope>NUCLEOTIDE SEQUENCE</scope>
</reference>
<feature type="compositionally biased region" description="Acidic residues" evidence="3">
    <location>
        <begin position="61"/>
        <end position="72"/>
    </location>
</feature>
<feature type="region of interest" description="Disordered" evidence="3">
    <location>
        <begin position="1"/>
        <end position="136"/>
    </location>
</feature>
<comment type="similarity">
    <text evidence="1">Belongs to the FAM114 family.</text>
</comment>
<evidence type="ECO:0008006" key="6">
    <source>
        <dbReference type="Google" id="ProtNLM"/>
    </source>
</evidence>
<dbReference type="PANTHER" id="PTHR12842:SF6">
    <property type="entry name" value="FI01459P"/>
    <property type="match status" value="1"/>
</dbReference>
<dbReference type="Proteomes" id="UP000663870">
    <property type="component" value="Unassembled WGS sequence"/>
</dbReference>
<organism evidence="4 5">
    <name type="scientific">Rotaria sordida</name>
    <dbReference type="NCBI Taxonomy" id="392033"/>
    <lineage>
        <taxon>Eukaryota</taxon>
        <taxon>Metazoa</taxon>
        <taxon>Spiralia</taxon>
        <taxon>Gnathifera</taxon>
        <taxon>Rotifera</taxon>
        <taxon>Eurotatoria</taxon>
        <taxon>Bdelloidea</taxon>
        <taxon>Philodinida</taxon>
        <taxon>Philodinidae</taxon>
        <taxon>Rotaria</taxon>
    </lineage>
</organism>
<feature type="compositionally biased region" description="Acidic residues" evidence="3">
    <location>
        <begin position="9"/>
        <end position="21"/>
    </location>
</feature>
<dbReference type="PANTHER" id="PTHR12842">
    <property type="entry name" value="FI01459P"/>
    <property type="match status" value="1"/>
</dbReference>
<dbReference type="Pfam" id="PF05334">
    <property type="entry name" value="DUF719"/>
    <property type="match status" value="1"/>
</dbReference>
<feature type="region of interest" description="Disordered" evidence="3">
    <location>
        <begin position="247"/>
        <end position="268"/>
    </location>
</feature>
<evidence type="ECO:0000313" key="4">
    <source>
        <dbReference type="EMBL" id="CAF0829040.1"/>
    </source>
</evidence>
<accession>A0A813ULR9</accession>
<feature type="compositionally biased region" description="Basic and acidic residues" evidence="3">
    <location>
        <begin position="125"/>
        <end position="136"/>
    </location>
</feature>
<keyword evidence="2" id="KW-0597">Phosphoprotein</keyword>
<name>A0A813ULR9_9BILA</name>